<proteinExistence type="predicted"/>
<comment type="caution">
    <text evidence="2">The sequence shown here is derived from an EMBL/GenBank/DDBJ whole genome shotgun (WGS) entry which is preliminary data.</text>
</comment>
<feature type="transmembrane region" description="Helical" evidence="1">
    <location>
        <begin position="248"/>
        <end position="273"/>
    </location>
</feature>
<evidence type="ECO:0000313" key="3">
    <source>
        <dbReference type="Proteomes" id="UP000617634"/>
    </source>
</evidence>
<feature type="transmembrane region" description="Helical" evidence="1">
    <location>
        <begin position="6"/>
        <end position="23"/>
    </location>
</feature>
<dbReference type="RefSeq" id="WP_197167211.1">
    <property type="nucleotide sequence ID" value="NZ_JADZGI010000007.1"/>
</dbReference>
<feature type="transmembrane region" description="Helical" evidence="1">
    <location>
        <begin position="170"/>
        <end position="191"/>
    </location>
</feature>
<keyword evidence="1" id="KW-1133">Transmembrane helix</keyword>
<keyword evidence="3" id="KW-1185">Reference proteome</keyword>
<gene>
    <name evidence="2" type="ORF">I5E68_19150</name>
</gene>
<dbReference type="Pfam" id="PF06166">
    <property type="entry name" value="DUF979"/>
    <property type="match status" value="1"/>
</dbReference>
<feature type="transmembrane region" description="Helical" evidence="1">
    <location>
        <begin position="131"/>
        <end position="150"/>
    </location>
</feature>
<keyword evidence="1" id="KW-0812">Transmembrane</keyword>
<protein>
    <submittedName>
        <fullName evidence="2">DUF979 domain-containing protein</fullName>
    </submittedName>
</protein>
<sequence>MITLEWLYILTGIAFAAWSVLSLRDRSNGKRWGNAAFWGLLAGSFFFGSYLSDLANGVLVLALVAIAGTGQIGRSDPPTTSPAMRVALAGKLGNRLFVPALVIPVTAVAGTLLYTWTPLGESGLIEPRRETLVLLGVGVLFALVLAMVWLRPPLLAPLEEGRRLMDSISWAAILPQMLAALGGVFALAGVGEIVGDLASRVIPEGSLFLSVLVYCLGMVAFTVIMGNAFAAFPVMASAIGIPVLIVQFGGNVPVIGAIGMLAGFCGTLITPMAANFNIVPAVLLDLRDQYGVIRAQAGTALALLVCNVALIYLLAFR</sequence>
<dbReference type="InterPro" id="IPR009323">
    <property type="entry name" value="DUF979"/>
</dbReference>
<organism evidence="2 3">
    <name type="scientific">Novosphingobium aureum</name>
    <dbReference type="NCBI Taxonomy" id="2792964"/>
    <lineage>
        <taxon>Bacteria</taxon>
        <taxon>Pseudomonadati</taxon>
        <taxon>Pseudomonadota</taxon>
        <taxon>Alphaproteobacteria</taxon>
        <taxon>Sphingomonadales</taxon>
        <taxon>Sphingomonadaceae</taxon>
        <taxon>Novosphingobium</taxon>
    </lineage>
</organism>
<dbReference type="Proteomes" id="UP000617634">
    <property type="component" value="Unassembled WGS sequence"/>
</dbReference>
<dbReference type="AlphaFoldDB" id="A0A931HFI8"/>
<name>A0A931HFI8_9SPHN</name>
<evidence type="ECO:0000256" key="1">
    <source>
        <dbReference type="SAM" id="Phobius"/>
    </source>
</evidence>
<feature type="transmembrane region" description="Helical" evidence="1">
    <location>
        <begin position="96"/>
        <end position="116"/>
    </location>
</feature>
<reference evidence="2" key="1">
    <citation type="submission" date="2020-11" db="EMBL/GenBank/DDBJ databases">
        <title>Novosphingobium aureum sp. nov., a marine bacterium isolated from sediment of a salt flat.</title>
        <authorList>
            <person name="Yoo Y."/>
            <person name="Kim J.-J."/>
        </authorList>
    </citation>
    <scope>NUCLEOTIDE SEQUENCE</scope>
    <source>
        <strain evidence="2">YJ-S2-02</strain>
    </source>
</reference>
<feature type="transmembrane region" description="Helical" evidence="1">
    <location>
        <begin position="35"/>
        <end position="52"/>
    </location>
</feature>
<dbReference type="EMBL" id="JADZGI010000007">
    <property type="protein sequence ID" value="MBH0115066.1"/>
    <property type="molecule type" value="Genomic_DNA"/>
</dbReference>
<feature type="transmembrane region" description="Helical" evidence="1">
    <location>
        <begin position="293"/>
        <end position="315"/>
    </location>
</feature>
<evidence type="ECO:0000313" key="2">
    <source>
        <dbReference type="EMBL" id="MBH0115066.1"/>
    </source>
</evidence>
<feature type="transmembrane region" description="Helical" evidence="1">
    <location>
        <begin position="211"/>
        <end position="236"/>
    </location>
</feature>
<keyword evidence="1" id="KW-0472">Membrane</keyword>
<accession>A0A931HFI8</accession>